<name>A0ABR4ABW2_9LECA</name>
<reference evidence="2 3" key="1">
    <citation type="submission" date="2024-09" db="EMBL/GenBank/DDBJ databases">
        <title>Rethinking Asexuality: The Enigmatic Case of Functional Sexual Genes in Lepraria (Stereocaulaceae).</title>
        <authorList>
            <person name="Doellman M."/>
            <person name="Sun Y."/>
            <person name="Barcenas-Pena A."/>
            <person name="Lumbsch H.T."/>
            <person name="Grewe F."/>
        </authorList>
    </citation>
    <scope>NUCLEOTIDE SEQUENCE [LARGE SCALE GENOMIC DNA]</scope>
    <source>
        <strain evidence="2 3">Mercado 3170</strain>
    </source>
</reference>
<sequence>MPFNHPTSPLSPVPSISSPPIFSSPSPPPQPPPSVDGTRRRSPLSDAEKLDKVFECLRTDVYWSVSDFLRVLTAAEGPVNIRRKTAFAAAAYQDSNVLGLYFDDEDRPWNGVRQSVIQALDLGNNELRNEVRRLGDMAPFSKNPSDRGGSYEKLDMSRVVDTSQKQAPILLQILRRIMAPELRRLYQRQTEPFARLVAILSILCFSQRQNTSTGFQTLLGLYFHSKGVKRRQLELLGQFGLSVSYHTILNIIKKQSEHAAAQVTASGQSDASVTAYDNFEQMEGVKEQRVDHQGAFHSVTRLAAGDSGDGLGLPDSRKAVNTVLVFAYASSSTDLILFEQIQRHYHEANTTSQSWNRLEYNALAPSSRGNEDKIHLIDGKTVYRLDLAIARRESQQAC</sequence>
<evidence type="ECO:0000313" key="2">
    <source>
        <dbReference type="EMBL" id="KAL2043000.1"/>
    </source>
</evidence>
<protein>
    <submittedName>
        <fullName evidence="2">Uncharacterized protein</fullName>
    </submittedName>
</protein>
<feature type="compositionally biased region" description="Low complexity" evidence="1">
    <location>
        <begin position="1"/>
        <end position="24"/>
    </location>
</feature>
<feature type="region of interest" description="Disordered" evidence="1">
    <location>
        <begin position="1"/>
        <end position="44"/>
    </location>
</feature>
<gene>
    <name evidence="2" type="ORF">N7G274_004058</name>
</gene>
<evidence type="ECO:0000256" key="1">
    <source>
        <dbReference type="SAM" id="MobiDB-lite"/>
    </source>
</evidence>
<proteinExistence type="predicted"/>
<accession>A0ABR4ABW2</accession>
<keyword evidence="3" id="KW-1185">Reference proteome</keyword>
<comment type="caution">
    <text evidence="2">The sequence shown here is derived from an EMBL/GenBank/DDBJ whole genome shotgun (WGS) entry which is preliminary data.</text>
</comment>
<evidence type="ECO:0000313" key="3">
    <source>
        <dbReference type="Proteomes" id="UP001590950"/>
    </source>
</evidence>
<feature type="compositionally biased region" description="Pro residues" evidence="1">
    <location>
        <begin position="25"/>
        <end position="34"/>
    </location>
</feature>
<dbReference type="EMBL" id="JBEFKJ010000012">
    <property type="protein sequence ID" value="KAL2043000.1"/>
    <property type="molecule type" value="Genomic_DNA"/>
</dbReference>
<organism evidence="2 3">
    <name type="scientific">Stereocaulon virgatum</name>
    <dbReference type="NCBI Taxonomy" id="373712"/>
    <lineage>
        <taxon>Eukaryota</taxon>
        <taxon>Fungi</taxon>
        <taxon>Dikarya</taxon>
        <taxon>Ascomycota</taxon>
        <taxon>Pezizomycotina</taxon>
        <taxon>Lecanoromycetes</taxon>
        <taxon>OSLEUM clade</taxon>
        <taxon>Lecanoromycetidae</taxon>
        <taxon>Lecanorales</taxon>
        <taxon>Lecanorineae</taxon>
        <taxon>Stereocaulaceae</taxon>
        <taxon>Stereocaulon</taxon>
    </lineage>
</organism>
<dbReference type="Proteomes" id="UP001590950">
    <property type="component" value="Unassembled WGS sequence"/>
</dbReference>